<name>A0A0C9WRJ0_9AGAR</name>
<dbReference type="AlphaFoldDB" id="A0A0C9WRJ0"/>
<organism evidence="1 2">
    <name type="scientific">Laccaria amethystina LaAM-08-1</name>
    <dbReference type="NCBI Taxonomy" id="1095629"/>
    <lineage>
        <taxon>Eukaryota</taxon>
        <taxon>Fungi</taxon>
        <taxon>Dikarya</taxon>
        <taxon>Basidiomycota</taxon>
        <taxon>Agaricomycotina</taxon>
        <taxon>Agaricomycetes</taxon>
        <taxon>Agaricomycetidae</taxon>
        <taxon>Agaricales</taxon>
        <taxon>Agaricineae</taxon>
        <taxon>Hydnangiaceae</taxon>
        <taxon>Laccaria</taxon>
    </lineage>
</organism>
<dbReference type="Proteomes" id="UP000054477">
    <property type="component" value="Unassembled WGS sequence"/>
</dbReference>
<sequence>MTGEPAGTDVVDTPIQAPHMKPQIHPVDCQTLPFYFRHAIPSVYPLSPLPARQRSRRNGELLRHQRLVVPYPNCVLAKGQRELRRGVERGYSEV</sequence>
<reference evidence="1 2" key="1">
    <citation type="submission" date="2014-04" db="EMBL/GenBank/DDBJ databases">
        <authorList>
            <consortium name="DOE Joint Genome Institute"/>
            <person name="Kuo A."/>
            <person name="Kohler A."/>
            <person name="Nagy L.G."/>
            <person name="Floudas D."/>
            <person name="Copeland A."/>
            <person name="Barry K.W."/>
            <person name="Cichocki N."/>
            <person name="Veneault-Fourrey C."/>
            <person name="LaButti K."/>
            <person name="Lindquist E.A."/>
            <person name="Lipzen A."/>
            <person name="Lundell T."/>
            <person name="Morin E."/>
            <person name="Murat C."/>
            <person name="Sun H."/>
            <person name="Tunlid A."/>
            <person name="Henrissat B."/>
            <person name="Grigoriev I.V."/>
            <person name="Hibbett D.S."/>
            <person name="Martin F."/>
            <person name="Nordberg H.P."/>
            <person name="Cantor M.N."/>
            <person name="Hua S.X."/>
        </authorList>
    </citation>
    <scope>NUCLEOTIDE SEQUENCE [LARGE SCALE GENOMIC DNA]</scope>
    <source>
        <strain evidence="1 2">LaAM-08-1</strain>
    </source>
</reference>
<evidence type="ECO:0000313" key="2">
    <source>
        <dbReference type="Proteomes" id="UP000054477"/>
    </source>
</evidence>
<dbReference type="HOGENOM" id="CLU_2386536_0_0_1"/>
<reference evidence="2" key="2">
    <citation type="submission" date="2015-01" db="EMBL/GenBank/DDBJ databases">
        <title>Evolutionary Origins and Diversification of the Mycorrhizal Mutualists.</title>
        <authorList>
            <consortium name="DOE Joint Genome Institute"/>
            <consortium name="Mycorrhizal Genomics Consortium"/>
            <person name="Kohler A."/>
            <person name="Kuo A."/>
            <person name="Nagy L.G."/>
            <person name="Floudas D."/>
            <person name="Copeland A."/>
            <person name="Barry K.W."/>
            <person name="Cichocki N."/>
            <person name="Veneault-Fourrey C."/>
            <person name="LaButti K."/>
            <person name="Lindquist E.A."/>
            <person name="Lipzen A."/>
            <person name="Lundell T."/>
            <person name="Morin E."/>
            <person name="Murat C."/>
            <person name="Riley R."/>
            <person name="Ohm R."/>
            <person name="Sun H."/>
            <person name="Tunlid A."/>
            <person name="Henrissat B."/>
            <person name="Grigoriev I.V."/>
            <person name="Hibbett D.S."/>
            <person name="Martin F."/>
        </authorList>
    </citation>
    <scope>NUCLEOTIDE SEQUENCE [LARGE SCALE GENOMIC DNA]</scope>
    <source>
        <strain evidence="2">LaAM-08-1</strain>
    </source>
</reference>
<evidence type="ECO:0000313" key="1">
    <source>
        <dbReference type="EMBL" id="KIK01235.1"/>
    </source>
</evidence>
<accession>A0A0C9WRJ0</accession>
<gene>
    <name evidence="1" type="ORF">K443DRAFT_678585</name>
</gene>
<proteinExistence type="predicted"/>
<dbReference type="EMBL" id="KN838610">
    <property type="protein sequence ID" value="KIK01235.1"/>
    <property type="molecule type" value="Genomic_DNA"/>
</dbReference>
<keyword evidence="2" id="KW-1185">Reference proteome</keyword>
<protein>
    <submittedName>
        <fullName evidence="1">Uncharacterized protein</fullName>
    </submittedName>
</protein>